<proteinExistence type="inferred from homology"/>
<keyword evidence="2 11" id="KW-0732">Signal</keyword>
<dbReference type="GO" id="GO:0009002">
    <property type="term" value="F:serine-type D-Ala-D-Ala carboxypeptidase activity"/>
    <property type="evidence" value="ECO:0007669"/>
    <property type="project" value="InterPro"/>
</dbReference>
<feature type="active site" evidence="7">
    <location>
        <position position="274"/>
    </location>
</feature>
<dbReference type="GO" id="GO:0071555">
    <property type="term" value="P:cell wall organization"/>
    <property type="evidence" value="ECO:0007669"/>
    <property type="project" value="UniProtKB-KW"/>
</dbReference>
<evidence type="ECO:0000259" key="12">
    <source>
        <dbReference type="Pfam" id="PF00768"/>
    </source>
</evidence>
<keyword evidence="5" id="KW-0573">Peptidoglycan synthesis</keyword>
<organism evidence="13 14">
    <name type="scientific">Candidatus Accumulibacter adjunctus</name>
    <dbReference type="NCBI Taxonomy" id="1454001"/>
    <lineage>
        <taxon>Bacteria</taxon>
        <taxon>Pseudomonadati</taxon>
        <taxon>Pseudomonadota</taxon>
        <taxon>Betaproteobacteria</taxon>
        <taxon>Candidatus Accumulibacter</taxon>
    </lineage>
</organism>
<dbReference type="PANTHER" id="PTHR21581">
    <property type="entry name" value="D-ALANYL-D-ALANINE CARBOXYPEPTIDASE"/>
    <property type="match status" value="1"/>
</dbReference>
<feature type="compositionally biased region" description="Polar residues" evidence="10">
    <location>
        <begin position="76"/>
        <end position="93"/>
    </location>
</feature>
<protein>
    <submittedName>
        <fullName evidence="13">D-alanyl-D-alanine endopeptidase</fullName>
        <ecNumber evidence="13">3.4.21.-</ecNumber>
    </submittedName>
</protein>
<dbReference type="InterPro" id="IPR018044">
    <property type="entry name" value="Peptidase_S11"/>
</dbReference>
<keyword evidence="14" id="KW-1185">Reference proteome</keyword>
<dbReference type="Pfam" id="PF00768">
    <property type="entry name" value="Peptidase_S11"/>
    <property type="match status" value="1"/>
</dbReference>
<dbReference type="GO" id="GO:0009252">
    <property type="term" value="P:peptidoglycan biosynthetic process"/>
    <property type="evidence" value="ECO:0007669"/>
    <property type="project" value="UniProtKB-KW"/>
</dbReference>
<dbReference type="PRINTS" id="PR00725">
    <property type="entry name" value="DADACBPTASE1"/>
</dbReference>
<gene>
    <name evidence="13" type="primary">pbpG_1</name>
    <name evidence="13" type="ORF">AW08_01128</name>
</gene>
<feature type="compositionally biased region" description="Low complexity" evidence="10">
    <location>
        <begin position="141"/>
        <end position="150"/>
    </location>
</feature>
<dbReference type="PATRIC" id="fig|1454001.3.peg.1150"/>
<evidence type="ECO:0000256" key="10">
    <source>
        <dbReference type="SAM" id="MobiDB-lite"/>
    </source>
</evidence>
<dbReference type="STRING" id="1454001.AW08_01128"/>
<evidence type="ECO:0000313" key="13">
    <source>
        <dbReference type="EMBL" id="EXI68347.1"/>
    </source>
</evidence>
<keyword evidence="4" id="KW-0133">Cell shape</keyword>
<dbReference type="NCBIfam" id="NF008668">
    <property type="entry name" value="PRK11669.1"/>
    <property type="match status" value="1"/>
</dbReference>
<feature type="domain" description="Peptidase S11 D-alanyl-D-alanine carboxypeptidase A N-terminal" evidence="12">
    <location>
        <begin position="185"/>
        <end position="408"/>
    </location>
</feature>
<evidence type="ECO:0000256" key="7">
    <source>
        <dbReference type="PIRSR" id="PIRSR618044-1"/>
    </source>
</evidence>
<reference evidence="13" key="1">
    <citation type="submission" date="2014-02" db="EMBL/GenBank/DDBJ databases">
        <title>Expanding our view of genomic diversity in Candidatus Accumulibacter clades.</title>
        <authorList>
            <person name="Skennerton C.T."/>
            <person name="Barr J.J."/>
            <person name="Slater F.R."/>
            <person name="Bond P.L."/>
            <person name="Tyson G.W."/>
        </authorList>
    </citation>
    <scope>NUCLEOTIDE SEQUENCE [LARGE SCALE GENOMIC DNA]</scope>
</reference>
<dbReference type="Gene3D" id="3.40.710.10">
    <property type="entry name" value="DD-peptidase/beta-lactamase superfamily"/>
    <property type="match status" value="1"/>
</dbReference>
<feature type="signal peptide" evidence="11">
    <location>
        <begin position="1"/>
        <end position="28"/>
    </location>
</feature>
<feature type="compositionally biased region" description="Basic and acidic residues" evidence="10">
    <location>
        <begin position="96"/>
        <end position="123"/>
    </location>
</feature>
<dbReference type="InterPro" id="IPR012338">
    <property type="entry name" value="Beta-lactam/transpept-like"/>
</dbReference>
<evidence type="ECO:0000256" key="1">
    <source>
        <dbReference type="ARBA" id="ARBA00007164"/>
    </source>
</evidence>
<dbReference type="PANTHER" id="PTHR21581:SF26">
    <property type="entry name" value="D-ALANYL-D-ALANINE ENDOPEPTIDASE"/>
    <property type="match status" value="1"/>
</dbReference>
<keyword evidence="3 13" id="KW-0378">Hydrolase</keyword>
<evidence type="ECO:0000256" key="9">
    <source>
        <dbReference type="RuleBase" id="RU004016"/>
    </source>
</evidence>
<dbReference type="GO" id="GO:0008360">
    <property type="term" value="P:regulation of cell shape"/>
    <property type="evidence" value="ECO:0007669"/>
    <property type="project" value="UniProtKB-KW"/>
</dbReference>
<accession>A0A011NUT8</accession>
<evidence type="ECO:0000256" key="3">
    <source>
        <dbReference type="ARBA" id="ARBA00022801"/>
    </source>
</evidence>
<dbReference type="Proteomes" id="UP000020218">
    <property type="component" value="Unassembled WGS sequence"/>
</dbReference>
<evidence type="ECO:0000256" key="5">
    <source>
        <dbReference type="ARBA" id="ARBA00022984"/>
    </source>
</evidence>
<feature type="region of interest" description="Disordered" evidence="10">
    <location>
        <begin position="31"/>
        <end position="161"/>
    </location>
</feature>
<feature type="active site" description="Acyl-ester intermediate" evidence="7">
    <location>
        <position position="217"/>
    </location>
</feature>
<evidence type="ECO:0000313" key="14">
    <source>
        <dbReference type="Proteomes" id="UP000020218"/>
    </source>
</evidence>
<evidence type="ECO:0000256" key="2">
    <source>
        <dbReference type="ARBA" id="ARBA00022729"/>
    </source>
</evidence>
<dbReference type="GO" id="GO:0006508">
    <property type="term" value="P:proteolysis"/>
    <property type="evidence" value="ECO:0007669"/>
    <property type="project" value="InterPro"/>
</dbReference>
<dbReference type="SUPFAM" id="SSF56601">
    <property type="entry name" value="beta-lactamase/transpeptidase-like"/>
    <property type="match status" value="1"/>
</dbReference>
<dbReference type="InterPro" id="IPR001967">
    <property type="entry name" value="Peptidase_S11_N"/>
</dbReference>
<evidence type="ECO:0000256" key="8">
    <source>
        <dbReference type="PIRSR" id="PIRSR618044-2"/>
    </source>
</evidence>
<evidence type="ECO:0000256" key="11">
    <source>
        <dbReference type="SAM" id="SignalP"/>
    </source>
</evidence>
<feature type="binding site" evidence="8">
    <location>
        <position position="379"/>
    </location>
    <ligand>
        <name>substrate</name>
    </ligand>
</feature>
<keyword evidence="6" id="KW-0961">Cell wall biogenesis/degradation</keyword>
<comment type="similarity">
    <text evidence="1 9">Belongs to the peptidase S11 family.</text>
</comment>
<dbReference type="EMBL" id="JFAX01000005">
    <property type="protein sequence ID" value="EXI68347.1"/>
    <property type="molecule type" value="Genomic_DNA"/>
</dbReference>
<evidence type="ECO:0000256" key="6">
    <source>
        <dbReference type="ARBA" id="ARBA00023316"/>
    </source>
</evidence>
<dbReference type="EC" id="3.4.21.-" evidence="13"/>
<feature type="active site" description="Proton acceptor" evidence="7">
    <location>
        <position position="220"/>
    </location>
</feature>
<feature type="chain" id="PRO_5001461086" evidence="11">
    <location>
        <begin position="29"/>
        <end position="438"/>
    </location>
</feature>
<name>A0A011NUT8_9PROT</name>
<sequence>MRMTLRALTGLCLVLLTPLVASTGTLYAAEQGTGKTKSAANKTKEKVAAKANTSKTVAQKNPPATDKRKEKVAAKANTSQTVAQKNPPATGQNRAAKRDTRPTAVAEQRKVGLAADRESRNKEATQLSGRGKGSLRQNSGKPSALAAKSALPPPRETAPAAQAYQKRNLTRALASNADLWHEPGQLAVHSGSALVVGQDAGELLYEKNANAVVPIASITKVMTAMVVLDSMPNLQAPINISDEDVDYLRGSRSRLGVGTVITRETALLLALMSSENRASHALARHYPGGLQAFVAAMNRKAASLGMVHTRFEDPTGLSSNNVSTAHDLARMVAAAHRYPLIREFSTTPGVRAEVKGRELDFHNTNQLVSSPTWEIGLSKTGYIQEAGKCLVMQARVADKPVVIVLLDSAGKQTRIGDANRIKRWMESASAAGRLPTPV</sequence>
<dbReference type="AlphaFoldDB" id="A0A011NUT8"/>
<comment type="caution">
    <text evidence="13">The sequence shown here is derived from an EMBL/GenBank/DDBJ whole genome shotgun (WGS) entry which is preliminary data.</text>
</comment>
<evidence type="ECO:0000256" key="4">
    <source>
        <dbReference type="ARBA" id="ARBA00022960"/>
    </source>
</evidence>